<dbReference type="OrthoDB" id="9812625at2"/>
<dbReference type="SUPFAM" id="SSF53720">
    <property type="entry name" value="ALDH-like"/>
    <property type="match status" value="1"/>
</dbReference>
<dbReference type="InterPro" id="IPR029510">
    <property type="entry name" value="Ald_DH_CS_GLU"/>
</dbReference>
<dbReference type="InterPro" id="IPR016161">
    <property type="entry name" value="Ald_DH/histidinol_DH"/>
</dbReference>
<dbReference type="FunFam" id="3.40.605.10:FF:000007">
    <property type="entry name" value="NAD/NADP-dependent betaine aldehyde dehydrogenase"/>
    <property type="match status" value="1"/>
</dbReference>
<proteinExistence type="inferred from homology"/>
<dbReference type="InterPro" id="IPR015590">
    <property type="entry name" value="Aldehyde_DH_dom"/>
</dbReference>
<dbReference type="PANTHER" id="PTHR11699">
    <property type="entry name" value="ALDEHYDE DEHYDROGENASE-RELATED"/>
    <property type="match status" value="1"/>
</dbReference>
<dbReference type="InterPro" id="IPR016160">
    <property type="entry name" value="Ald_DH_CS_CYS"/>
</dbReference>
<dbReference type="HOGENOM" id="CLU_005391_0_2_5"/>
<dbReference type="CDD" id="cd07093">
    <property type="entry name" value="ALDH_F8_HMSADH"/>
    <property type="match status" value="1"/>
</dbReference>
<evidence type="ECO:0000313" key="7">
    <source>
        <dbReference type="EMBL" id="ABS63404.1"/>
    </source>
</evidence>
<dbReference type="AlphaFoldDB" id="A7HU21"/>
<evidence type="ECO:0000256" key="4">
    <source>
        <dbReference type="PROSITE-ProRule" id="PRU10007"/>
    </source>
</evidence>
<evidence type="ECO:0000256" key="5">
    <source>
        <dbReference type="RuleBase" id="RU003345"/>
    </source>
</evidence>
<dbReference type="InterPro" id="IPR016162">
    <property type="entry name" value="Ald_DH_N"/>
</dbReference>
<dbReference type="Pfam" id="PF00171">
    <property type="entry name" value="Aldedh"/>
    <property type="match status" value="1"/>
</dbReference>
<keyword evidence="8" id="KW-1185">Reference proteome</keyword>
<protein>
    <submittedName>
        <fullName evidence="7">Aldehyde dehydrogenase</fullName>
    </submittedName>
</protein>
<dbReference type="KEGG" id="pla:Plav_1786"/>
<feature type="active site" evidence="4">
    <location>
        <position position="256"/>
    </location>
</feature>
<evidence type="ECO:0000256" key="3">
    <source>
        <dbReference type="ARBA" id="ARBA00023097"/>
    </source>
</evidence>
<accession>A7HU21</accession>
<keyword evidence="2 5" id="KW-0560">Oxidoreductase</keyword>
<keyword evidence="3" id="KW-0558">Oxidation</keyword>
<evidence type="ECO:0000256" key="2">
    <source>
        <dbReference type="ARBA" id="ARBA00023002"/>
    </source>
</evidence>
<name>A7HU21_PARL1</name>
<evidence type="ECO:0000256" key="1">
    <source>
        <dbReference type="ARBA" id="ARBA00009986"/>
    </source>
</evidence>
<organism evidence="7 8">
    <name type="scientific">Parvibaculum lavamentivorans (strain DS-1 / DSM 13023 / NCIMB 13966)</name>
    <dbReference type="NCBI Taxonomy" id="402881"/>
    <lineage>
        <taxon>Bacteria</taxon>
        <taxon>Pseudomonadati</taxon>
        <taxon>Pseudomonadota</taxon>
        <taxon>Alphaproteobacteria</taxon>
        <taxon>Hyphomicrobiales</taxon>
        <taxon>Parvibaculaceae</taxon>
        <taxon>Parvibaculum</taxon>
    </lineage>
</organism>
<dbReference type="GO" id="GO:0016620">
    <property type="term" value="F:oxidoreductase activity, acting on the aldehyde or oxo group of donors, NAD or NADP as acceptor"/>
    <property type="evidence" value="ECO:0007669"/>
    <property type="project" value="InterPro"/>
</dbReference>
<gene>
    <name evidence="7" type="ordered locus">Plav_1786</name>
</gene>
<evidence type="ECO:0000313" key="8">
    <source>
        <dbReference type="Proteomes" id="UP000006377"/>
    </source>
</evidence>
<dbReference type="RefSeq" id="WP_012110697.1">
    <property type="nucleotide sequence ID" value="NC_009719.1"/>
</dbReference>
<dbReference type="EMBL" id="CP000774">
    <property type="protein sequence ID" value="ABS63404.1"/>
    <property type="molecule type" value="Genomic_DNA"/>
</dbReference>
<dbReference type="InterPro" id="IPR016163">
    <property type="entry name" value="Ald_DH_C"/>
</dbReference>
<dbReference type="Gene3D" id="3.40.605.10">
    <property type="entry name" value="Aldehyde Dehydrogenase, Chain A, domain 1"/>
    <property type="match status" value="1"/>
</dbReference>
<feature type="domain" description="Aldehyde dehydrogenase" evidence="6">
    <location>
        <begin position="27"/>
        <end position="478"/>
    </location>
</feature>
<dbReference type="Gene3D" id="3.40.309.10">
    <property type="entry name" value="Aldehyde Dehydrogenase, Chain A, domain 2"/>
    <property type="match status" value="1"/>
</dbReference>
<comment type="similarity">
    <text evidence="1 5">Belongs to the aldehyde dehydrogenase family.</text>
</comment>
<dbReference type="PROSITE" id="PS00687">
    <property type="entry name" value="ALDEHYDE_DEHYDR_GLU"/>
    <property type="match status" value="1"/>
</dbReference>
<sequence length="486" mass="51704">MNGNSVKVAGVDISTDHWIGGKRVASKQKFANFSPIDGSHLGDLSAGGKAEADAAVAAARKAFPAWAALGPKGRLPILKKFAEGIKARVNDLAAVETMDNGSLLMGNVHRVVPRAAQNIEFFADWALTLDGHSIDSPEVVNHVRYDPAGVAVLITPWNAPLMLTTWKVGPALAAGNTVVVKPPEWAPLTCSLMADIAHAAGVPAGVLNVVQGIGEEAGDALVNHPDVDRISFTGSTDTAKIIGQAAARSITPMSAELGGKSPFIVCADADLDAAAQTVAGQYMNAGQVCLAGTRIMVEKKIEEEFLEKVRGAASHMIVGDPRDKDTRVGPLIHKEHFARVAGFVERARADGAVPLWGGNRANFGELYFEPTLFANITPELEIAQREVFGPVLTWQNFSSDDEVIELANNTRYGLAGTLFSRNEKRAMDIASRVTAGTLWVNCFFVRDLAAPFGGAKDSGIGREGGTWSFDFYTDIKNISVRKGSFA</sequence>
<dbReference type="Proteomes" id="UP000006377">
    <property type="component" value="Chromosome"/>
</dbReference>
<dbReference type="STRING" id="402881.Plav_1786"/>
<evidence type="ECO:0000259" key="6">
    <source>
        <dbReference type="Pfam" id="PF00171"/>
    </source>
</evidence>
<dbReference type="PROSITE" id="PS00070">
    <property type="entry name" value="ALDEHYDE_DEHYDR_CYS"/>
    <property type="match status" value="1"/>
</dbReference>
<reference evidence="7 8" key="1">
    <citation type="journal article" date="2011" name="Stand. Genomic Sci.">
        <title>Complete genome sequence of Parvibaculum lavamentivorans type strain (DS-1(T)).</title>
        <authorList>
            <person name="Schleheck D."/>
            <person name="Weiss M."/>
            <person name="Pitluck S."/>
            <person name="Bruce D."/>
            <person name="Land M.L."/>
            <person name="Han S."/>
            <person name="Saunders E."/>
            <person name="Tapia R."/>
            <person name="Detter C."/>
            <person name="Brettin T."/>
            <person name="Han J."/>
            <person name="Woyke T."/>
            <person name="Goodwin L."/>
            <person name="Pennacchio L."/>
            <person name="Nolan M."/>
            <person name="Cook A.M."/>
            <person name="Kjelleberg S."/>
            <person name="Thomas T."/>
        </authorList>
    </citation>
    <scope>NUCLEOTIDE SEQUENCE [LARGE SCALE GENOMIC DNA]</scope>
    <source>
        <strain evidence="8">DS-1 / DSM 13023 / NCIMB 13966</strain>
    </source>
</reference>
<dbReference type="eggNOG" id="COG1012">
    <property type="taxonomic scope" value="Bacteria"/>
</dbReference>
<dbReference type="FunFam" id="3.40.309.10:FF:000012">
    <property type="entry name" value="Betaine aldehyde dehydrogenase"/>
    <property type="match status" value="1"/>
</dbReference>